<evidence type="ECO:0000256" key="7">
    <source>
        <dbReference type="ARBA" id="ARBA00022840"/>
    </source>
</evidence>
<feature type="domain" description="ABC transporter" evidence="10">
    <location>
        <begin position="8"/>
        <end position="243"/>
    </location>
</feature>
<dbReference type="PANTHER" id="PTHR43790">
    <property type="entry name" value="CARBOHYDRATE TRANSPORT ATP-BINDING PROTEIN MG119-RELATED"/>
    <property type="match status" value="1"/>
</dbReference>
<evidence type="ECO:0000256" key="9">
    <source>
        <dbReference type="ARBA" id="ARBA00023136"/>
    </source>
</evidence>
<dbReference type="SMART" id="SM00382">
    <property type="entry name" value="AAA"/>
    <property type="match status" value="1"/>
</dbReference>
<keyword evidence="5" id="KW-0677">Repeat</keyword>
<dbReference type="RefSeq" id="WP_125957930.1">
    <property type="nucleotide sequence ID" value="NZ_NGJT01000013.1"/>
</dbReference>
<dbReference type="PANTHER" id="PTHR43790:SF4">
    <property type="entry name" value="GUANOSINE IMPORT ATP-BINDING PROTEIN NUPO"/>
    <property type="match status" value="1"/>
</dbReference>
<feature type="domain" description="ABC transporter" evidence="10">
    <location>
        <begin position="260"/>
        <end position="504"/>
    </location>
</feature>
<comment type="subcellular location">
    <subcellularLocation>
        <location evidence="1">Cell membrane</location>
        <topology evidence="1">Peripheral membrane protein</topology>
    </subcellularLocation>
</comment>
<dbReference type="PROSITE" id="PS50893">
    <property type="entry name" value="ABC_TRANSPORTER_2"/>
    <property type="match status" value="2"/>
</dbReference>
<dbReference type="SUPFAM" id="SSF52540">
    <property type="entry name" value="P-loop containing nucleoside triphosphate hydrolases"/>
    <property type="match status" value="2"/>
</dbReference>
<dbReference type="InterPro" id="IPR017871">
    <property type="entry name" value="ABC_transporter-like_CS"/>
</dbReference>
<evidence type="ECO:0000256" key="5">
    <source>
        <dbReference type="ARBA" id="ARBA00022737"/>
    </source>
</evidence>
<dbReference type="GO" id="GO:0005886">
    <property type="term" value="C:plasma membrane"/>
    <property type="evidence" value="ECO:0007669"/>
    <property type="project" value="UniProtKB-SubCell"/>
</dbReference>
<dbReference type="InterPro" id="IPR027417">
    <property type="entry name" value="P-loop_NTPase"/>
</dbReference>
<evidence type="ECO:0000256" key="8">
    <source>
        <dbReference type="ARBA" id="ARBA00022967"/>
    </source>
</evidence>
<organism evidence="11 12">
    <name type="scientific">Vagococcus bubulae</name>
    <dbReference type="NCBI Taxonomy" id="1977868"/>
    <lineage>
        <taxon>Bacteria</taxon>
        <taxon>Bacillati</taxon>
        <taxon>Bacillota</taxon>
        <taxon>Bacilli</taxon>
        <taxon>Lactobacillales</taxon>
        <taxon>Enterococcaceae</taxon>
        <taxon>Vagococcus</taxon>
    </lineage>
</organism>
<evidence type="ECO:0000259" key="10">
    <source>
        <dbReference type="PROSITE" id="PS50893"/>
    </source>
</evidence>
<dbReference type="GO" id="GO:0005524">
    <property type="term" value="F:ATP binding"/>
    <property type="evidence" value="ECO:0007669"/>
    <property type="project" value="UniProtKB-KW"/>
</dbReference>
<dbReference type="InterPro" id="IPR050107">
    <property type="entry name" value="ABC_carbohydrate_import_ATPase"/>
</dbReference>
<dbReference type="Pfam" id="PF00005">
    <property type="entry name" value="ABC_tran"/>
    <property type="match status" value="2"/>
</dbReference>
<dbReference type="CDD" id="cd03216">
    <property type="entry name" value="ABC_Carb_Monos_I"/>
    <property type="match status" value="1"/>
</dbReference>
<keyword evidence="12" id="KW-1185">Reference proteome</keyword>
<evidence type="ECO:0000256" key="2">
    <source>
        <dbReference type="ARBA" id="ARBA00005417"/>
    </source>
</evidence>
<evidence type="ECO:0000256" key="3">
    <source>
        <dbReference type="ARBA" id="ARBA00022448"/>
    </source>
</evidence>
<keyword evidence="7 11" id="KW-0067">ATP-binding</keyword>
<reference evidence="11 12" key="1">
    <citation type="submission" date="2017-05" db="EMBL/GenBank/DDBJ databases">
        <title>Vagococcus spp. assemblies.</title>
        <authorList>
            <person name="Gulvik C.A."/>
        </authorList>
    </citation>
    <scope>NUCLEOTIDE SEQUENCE [LARGE SCALE GENOMIC DNA]</scope>
    <source>
        <strain evidence="11 12">SS1994</strain>
    </source>
</reference>
<dbReference type="FunFam" id="3.40.50.300:FF:000127">
    <property type="entry name" value="Ribose import ATP-binding protein RbsA"/>
    <property type="match status" value="1"/>
</dbReference>
<comment type="similarity">
    <text evidence="2">Belongs to the ABC transporter superfamily.</text>
</comment>
<dbReference type="InterPro" id="IPR003439">
    <property type="entry name" value="ABC_transporter-like_ATP-bd"/>
</dbReference>
<keyword evidence="6" id="KW-0547">Nucleotide-binding</keyword>
<keyword evidence="4" id="KW-1003">Cell membrane</keyword>
<gene>
    <name evidence="11" type="ORF">CBF36_08005</name>
</gene>
<evidence type="ECO:0000256" key="1">
    <source>
        <dbReference type="ARBA" id="ARBA00004202"/>
    </source>
</evidence>
<dbReference type="OrthoDB" id="9771863at2"/>
<keyword evidence="9" id="KW-0472">Membrane</keyword>
<name>A0A429ZHF4_9ENTE</name>
<dbReference type="FunFam" id="3.40.50.300:FF:001390">
    <property type="entry name" value="ABC transporter, ATP-binding protein"/>
    <property type="match status" value="1"/>
</dbReference>
<dbReference type="CDD" id="cd03215">
    <property type="entry name" value="ABC_Carb_Monos_II"/>
    <property type="match status" value="1"/>
</dbReference>
<dbReference type="EMBL" id="NGJT01000013">
    <property type="protein sequence ID" value="RST93148.1"/>
    <property type="molecule type" value="Genomic_DNA"/>
</dbReference>
<dbReference type="AlphaFoldDB" id="A0A429ZHF4"/>
<evidence type="ECO:0000256" key="6">
    <source>
        <dbReference type="ARBA" id="ARBA00022741"/>
    </source>
</evidence>
<keyword evidence="3" id="KW-0813">Transport</keyword>
<evidence type="ECO:0000313" key="12">
    <source>
        <dbReference type="Proteomes" id="UP000288490"/>
    </source>
</evidence>
<accession>A0A429ZHF4</accession>
<dbReference type="Gene3D" id="3.40.50.300">
    <property type="entry name" value="P-loop containing nucleotide triphosphate hydrolases"/>
    <property type="match status" value="2"/>
</dbReference>
<dbReference type="Proteomes" id="UP000288490">
    <property type="component" value="Unassembled WGS sequence"/>
</dbReference>
<dbReference type="InterPro" id="IPR003593">
    <property type="entry name" value="AAA+_ATPase"/>
</dbReference>
<sequence>MSEENYVIEMRNITKQFGDFKANDNINLQIRKGEIHALLGENGAGKSTLMNVLSGLLQPTSGQIYMDGQPVTIANPTDAKRLGIGMVHQHFMLVDAFTVTENIILGDEPTKSGVLDKKKSVEDLKRISEQYGMEVNPDALISDISVGMQQRVEILKTLYRGANILIFDEPTAVLTPQEIDELIMTMKELVKEGKSIIIITHKLDEIKKVADRCTVIRRGKSIETVNVKDVSSQQLADLMVGRSVSFKTEKEVADPKEVILSVQDLHVKDNRGLEAIKGLDLDVRAGEVVGIAGIDGNGQTELIQAITGLKKIESGKVMLRDKDITNLKPRQITESSVGHVPEDRHKYGLVLDMTLSENIALQTYYHEPFSKNGVLNYGYMDSYARKLIEEYDVRTTSEHAQAKSLSGGNQQKAIIAREMDRDPELLIVSQPTRGLDVGAIEYIHKRLINHRDKGNAVLVVSFELEEILNVSDRIAVIHAGQIVGIVDPKETTENELGLLMAGYTLEEARRELGTEVGVTNE</sequence>
<evidence type="ECO:0000256" key="4">
    <source>
        <dbReference type="ARBA" id="ARBA00022475"/>
    </source>
</evidence>
<dbReference type="PROSITE" id="PS00211">
    <property type="entry name" value="ABC_TRANSPORTER_1"/>
    <property type="match status" value="2"/>
</dbReference>
<keyword evidence="8" id="KW-1278">Translocase</keyword>
<protein>
    <submittedName>
        <fullName evidence="11">Heme ABC transporter ATP-binding protein</fullName>
    </submittedName>
</protein>
<proteinExistence type="inferred from homology"/>
<dbReference type="GO" id="GO:0016887">
    <property type="term" value="F:ATP hydrolysis activity"/>
    <property type="evidence" value="ECO:0007669"/>
    <property type="project" value="InterPro"/>
</dbReference>
<evidence type="ECO:0000313" key="11">
    <source>
        <dbReference type="EMBL" id="RST93148.1"/>
    </source>
</evidence>
<comment type="caution">
    <text evidence="11">The sequence shown here is derived from an EMBL/GenBank/DDBJ whole genome shotgun (WGS) entry which is preliminary data.</text>
</comment>